<gene>
    <name evidence="2" type="ORF">H9704_05315</name>
</gene>
<dbReference type="AlphaFoldDB" id="A0A9D2SHM6"/>
<comment type="caution">
    <text evidence="2">The sequence shown here is derived from an EMBL/GenBank/DDBJ whole genome shotgun (WGS) entry which is preliminary data.</text>
</comment>
<accession>A0A9D2SHM6</accession>
<dbReference type="InterPro" id="IPR036388">
    <property type="entry name" value="WH-like_DNA-bd_sf"/>
</dbReference>
<evidence type="ECO:0000259" key="1">
    <source>
        <dbReference type="Pfam" id="PF12802"/>
    </source>
</evidence>
<sequence>MDDLREAIERLTVSLNKIDGLYYMGAKKLGVKDSALSILYVLNDGKSHSQKQISDEWLIPKTTVNTIIREWRREGLVVLSPEEHSREKTVSLTEKGREQAEAILAPLYHAEQTAMEKTIREFSPEFITVLEHFCRHLQQEFEQRIFSGSGDSPQ</sequence>
<protein>
    <submittedName>
        <fullName evidence="2">MarR family winged helix-turn-helix transcriptional regulator</fullName>
    </submittedName>
</protein>
<proteinExistence type="predicted"/>
<dbReference type="SUPFAM" id="SSF46785">
    <property type="entry name" value="Winged helix' DNA-binding domain"/>
    <property type="match status" value="1"/>
</dbReference>
<dbReference type="Pfam" id="PF12802">
    <property type="entry name" value="MarR_2"/>
    <property type="match status" value="1"/>
</dbReference>
<dbReference type="EMBL" id="DWWT01000022">
    <property type="protein sequence ID" value="HJC05559.1"/>
    <property type="molecule type" value="Genomic_DNA"/>
</dbReference>
<feature type="domain" description="HTH marR-type" evidence="1">
    <location>
        <begin position="29"/>
        <end position="86"/>
    </location>
</feature>
<evidence type="ECO:0000313" key="2">
    <source>
        <dbReference type="EMBL" id="HJC05559.1"/>
    </source>
</evidence>
<dbReference type="GO" id="GO:0003700">
    <property type="term" value="F:DNA-binding transcription factor activity"/>
    <property type="evidence" value="ECO:0007669"/>
    <property type="project" value="InterPro"/>
</dbReference>
<reference evidence="2" key="1">
    <citation type="journal article" date="2021" name="PeerJ">
        <title>Extensive microbial diversity within the chicken gut microbiome revealed by metagenomics and culture.</title>
        <authorList>
            <person name="Gilroy R."/>
            <person name="Ravi A."/>
            <person name="Getino M."/>
            <person name="Pursley I."/>
            <person name="Horton D.L."/>
            <person name="Alikhan N.F."/>
            <person name="Baker D."/>
            <person name="Gharbi K."/>
            <person name="Hall N."/>
            <person name="Watson M."/>
            <person name="Adriaenssens E.M."/>
            <person name="Foster-Nyarko E."/>
            <person name="Jarju S."/>
            <person name="Secka A."/>
            <person name="Antonio M."/>
            <person name="Oren A."/>
            <person name="Chaudhuri R.R."/>
            <person name="La Ragione R."/>
            <person name="Hildebrand F."/>
            <person name="Pallen M.J."/>
        </authorList>
    </citation>
    <scope>NUCLEOTIDE SEQUENCE</scope>
    <source>
        <strain evidence="2">CHK180-15479</strain>
    </source>
</reference>
<dbReference type="Gene3D" id="1.10.10.10">
    <property type="entry name" value="Winged helix-like DNA-binding domain superfamily/Winged helix DNA-binding domain"/>
    <property type="match status" value="1"/>
</dbReference>
<dbReference type="Proteomes" id="UP000823910">
    <property type="component" value="Unassembled WGS sequence"/>
</dbReference>
<name>A0A9D2SHM6_9FIRM</name>
<reference evidence="2" key="2">
    <citation type="submission" date="2021-04" db="EMBL/GenBank/DDBJ databases">
        <authorList>
            <person name="Gilroy R."/>
        </authorList>
    </citation>
    <scope>NUCLEOTIDE SEQUENCE</scope>
    <source>
        <strain evidence="2">CHK180-15479</strain>
    </source>
</reference>
<evidence type="ECO:0000313" key="3">
    <source>
        <dbReference type="Proteomes" id="UP000823910"/>
    </source>
</evidence>
<dbReference type="InterPro" id="IPR036390">
    <property type="entry name" value="WH_DNA-bd_sf"/>
</dbReference>
<dbReference type="InterPro" id="IPR000835">
    <property type="entry name" value="HTH_MarR-typ"/>
</dbReference>
<organism evidence="2 3">
    <name type="scientific">Candidatus Enterocloster excrementipullorum</name>
    <dbReference type="NCBI Taxonomy" id="2838559"/>
    <lineage>
        <taxon>Bacteria</taxon>
        <taxon>Bacillati</taxon>
        <taxon>Bacillota</taxon>
        <taxon>Clostridia</taxon>
        <taxon>Lachnospirales</taxon>
        <taxon>Lachnospiraceae</taxon>
        <taxon>Enterocloster</taxon>
    </lineage>
</organism>